<name>A0ABX5DG40_9VIBR</name>
<dbReference type="Gene3D" id="2.60.40.1090">
    <property type="entry name" value="Fimbrial-type adhesion domain"/>
    <property type="match status" value="1"/>
</dbReference>
<evidence type="ECO:0000313" key="3">
    <source>
        <dbReference type="Proteomes" id="UP000238163"/>
    </source>
</evidence>
<keyword evidence="3" id="KW-1185">Reference proteome</keyword>
<reference evidence="2 3" key="1">
    <citation type="submission" date="2017-09" db="EMBL/GenBank/DDBJ databases">
        <authorList>
            <person name="Girard L."/>
            <person name="Lami R."/>
            <person name="Suzuki M."/>
            <person name="Baudart J."/>
        </authorList>
    </citation>
    <scope>NUCLEOTIDE SEQUENCE [LARGE SCALE GENOMIC DNA]</scope>
    <source>
        <strain evidence="2 3">17LN0615E</strain>
    </source>
</reference>
<sequence length="188" mass="19388">MKNMLPILFVILSSNCFAASLISAKTNISGHVVASVCTITISDGSARSLSEGVIDFGVYNKSTRTGMPEKSIVINLFEPGAEEPGCSAFKAGSSGLVKFKFGDEGADQLDSRGVVTHGAGDGVRIAISSVDSGHVSSAAKITADNNVLSYPSSFATQGVFNFKARVEGLDSATSGTYSGSLSLVVSYE</sequence>
<protein>
    <submittedName>
        <fullName evidence="2">Fimbrial protein</fullName>
    </submittedName>
</protein>
<dbReference type="SUPFAM" id="SSF49401">
    <property type="entry name" value="Bacterial adhesins"/>
    <property type="match status" value="1"/>
</dbReference>
<proteinExistence type="predicted"/>
<feature type="chain" id="PRO_5045815381" evidence="1">
    <location>
        <begin position="19"/>
        <end position="188"/>
    </location>
</feature>
<organism evidence="2 3">
    <name type="scientific">Vibrio mediterranei</name>
    <dbReference type="NCBI Taxonomy" id="689"/>
    <lineage>
        <taxon>Bacteria</taxon>
        <taxon>Pseudomonadati</taxon>
        <taxon>Pseudomonadota</taxon>
        <taxon>Gammaproteobacteria</taxon>
        <taxon>Vibrionales</taxon>
        <taxon>Vibrionaceae</taxon>
        <taxon>Vibrio</taxon>
    </lineage>
</organism>
<dbReference type="InterPro" id="IPR008966">
    <property type="entry name" value="Adhesion_dom_sf"/>
</dbReference>
<feature type="signal peptide" evidence="1">
    <location>
        <begin position="1"/>
        <end position="18"/>
    </location>
</feature>
<dbReference type="EMBL" id="NWTN01000004">
    <property type="protein sequence ID" value="PRQ68033.1"/>
    <property type="molecule type" value="Genomic_DNA"/>
</dbReference>
<evidence type="ECO:0000256" key="1">
    <source>
        <dbReference type="SAM" id="SignalP"/>
    </source>
</evidence>
<keyword evidence="1" id="KW-0732">Signal</keyword>
<reference evidence="2 3" key="2">
    <citation type="submission" date="2018-03" db="EMBL/GenBank/DDBJ databases">
        <title>Genetic Diversity and Phenotypic Plasticity of AHL Mediated Quorum Sensing in Environmental Strains of Vibrio mediterranei.</title>
        <authorList>
            <person name="Lantoine F."/>
            <person name="Vouve F."/>
        </authorList>
    </citation>
    <scope>NUCLEOTIDE SEQUENCE [LARGE SCALE GENOMIC DNA]</scope>
    <source>
        <strain evidence="2 3">17LN0615E</strain>
    </source>
</reference>
<gene>
    <name evidence="2" type="ORF">COR51_10355</name>
</gene>
<evidence type="ECO:0000313" key="2">
    <source>
        <dbReference type="EMBL" id="PRQ68033.1"/>
    </source>
</evidence>
<comment type="caution">
    <text evidence="2">The sequence shown here is derived from an EMBL/GenBank/DDBJ whole genome shotgun (WGS) entry which is preliminary data.</text>
</comment>
<dbReference type="Proteomes" id="UP000238163">
    <property type="component" value="Unassembled WGS sequence"/>
</dbReference>
<accession>A0ABX5DG40</accession>
<dbReference type="InterPro" id="IPR036937">
    <property type="entry name" value="Adhesion_dom_fimbrial_sf"/>
</dbReference>
<dbReference type="RefSeq" id="WP_096442414.1">
    <property type="nucleotide sequence ID" value="NZ_NWTN01000004.1"/>
</dbReference>